<dbReference type="GO" id="GO:0003700">
    <property type="term" value="F:DNA-binding transcription factor activity"/>
    <property type="evidence" value="ECO:0007669"/>
    <property type="project" value="InterPro"/>
</dbReference>
<dbReference type="OrthoDB" id="1007667at2"/>
<dbReference type="PANTHER" id="PTHR43280">
    <property type="entry name" value="ARAC-FAMILY TRANSCRIPTIONAL REGULATOR"/>
    <property type="match status" value="1"/>
</dbReference>
<proteinExistence type="predicted"/>
<evidence type="ECO:0000313" key="5">
    <source>
        <dbReference type="EMBL" id="RWY47377.1"/>
    </source>
</evidence>
<evidence type="ECO:0000256" key="3">
    <source>
        <dbReference type="ARBA" id="ARBA00023163"/>
    </source>
</evidence>
<dbReference type="InterPro" id="IPR020449">
    <property type="entry name" value="Tscrpt_reg_AraC-type_HTH"/>
</dbReference>
<accession>A0A3S3UIW7</accession>
<comment type="caution">
    <text evidence="5">The sequence shown here is derived from an EMBL/GenBank/DDBJ whole genome shotgun (WGS) entry which is preliminary data.</text>
</comment>
<dbReference type="PANTHER" id="PTHR43280:SF32">
    <property type="entry name" value="TRANSCRIPTIONAL REGULATORY PROTEIN"/>
    <property type="match status" value="1"/>
</dbReference>
<dbReference type="PRINTS" id="PR00032">
    <property type="entry name" value="HTHARAC"/>
</dbReference>
<sequence>MNAIPLLHITEIQKNLGRDPISCGYIYQRFSLANAPIFKACRMDVYFIALLHKGSLTLETDLVSHVIRSPAIYAMAPATIRNITSTSDDFDCEVIFFEEAFFVEQMADPTILNRYECFYNENRSNTTISKRQFKNFSSYFNMIREKSELDVKYNTEIIRNFIQILLLEVATTNSKNSGKNKFTHNQLVASTFNKNLERSYTGNHQVKYYAELQNLSAKYFSRIIQQQTGKTAGDIIDEKIMLEARALLKNRALTIKEIAQLIGFSDASHFGKFYKNLTGFSPQQYRKSMN</sequence>
<dbReference type="GO" id="GO:0043565">
    <property type="term" value="F:sequence-specific DNA binding"/>
    <property type="evidence" value="ECO:0007669"/>
    <property type="project" value="InterPro"/>
</dbReference>
<dbReference type="InterPro" id="IPR009057">
    <property type="entry name" value="Homeodomain-like_sf"/>
</dbReference>
<dbReference type="AlphaFoldDB" id="A0A3S3UIW7"/>
<dbReference type="PROSITE" id="PS01124">
    <property type="entry name" value="HTH_ARAC_FAMILY_2"/>
    <property type="match status" value="1"/>
</dbReference>
<dbReference type="EMBL" id="SBIW01000026">
    <property type="protein sequence ID" value="RWY47377.1"/>
    <property type="molecule type" value="Genomic_DNA"/>
</dbReference>
<keyword evidence="6" id="KW-1185">Reference proteome</keyword>
<evidence type="ECO:0000313" key="6">
    <source>
        <dbReference type="Proteomes" id="UP000286701"/>
    </source>
</evidence>
<dbReference type="Pfam" id="PF12833">
    <property type="entry name" value="HTH_18"/>
    <property type="match status" value="1"/>
</dbReference>
<dbReference type="SMART" id="SM00342">
    <property type="entry name" value="HTH_ARAC"/>
    <property type="match status" value="1"/>
</dbReference>
<evidence type="ECO:0000256" key="2">
    <source>
        <dbReference type="ARBA" id="ARBA00023125"/>
    </source>
</evidence>
<protein>
    <submittedName>
        <fullName evidence="5">AraC family transcriptional regulator</fullName>
    </submittedName>
</protein>
<gene>
    <name evidence="5" type="ORF">EPL05_22025</name>
</gene>
<dbReference type="Proteomes" id="UP000286701">
    <property type="component" value="Unassembled WGS sequence"/>
</dbReference>
<reference evidence="5 6" key="1">
    <citation type="submission" date="2019-01" db="EMBL/GenBank/DDBJ databases">
        <title>Mucilaginibacter antarcticum sp. nov., isolated from antarctic soil.</title>
        <authorList>
            <person name="Yan Y.-Q."/>
            <person name="Du Z.-J."/>
        </authorList>
    </citation>
    <scope>NUCLEOTIDE SEQUENCE [LARGE SCALE GENOMIC DNA]</scope>
    <source>
        <strain evidence="5 6">F01003</strain>
    </source>
</reference>
<evidence type="ECO:0000256" key="1">
    <source>
        <dbReference type="ARBA" id="ARBA00023015"/>
    </source>
</evidence>
<keyword evidence="1" id="KW-0805">Transcription regulation</keyword>
<keyword evidence="2" id="KW-0238">DNA-binding</keyword>
<dbReference type="Gene3D" id="1.10.10.60">
    <property type="entry name" value="Homeodomain-like"/>
    <property type="match status" value="1"/>
</dbReference>
<name>A0A3S3UIW7_9SPHI</name>
<evidence type="ECO:0000259" key="4">
    <source>
        <dbReference type="PROSITE" id="PS01124"/>
    </source>
</evidence>
<organism evidence="5 6">
    <name type="scientific">Mucilaginibacter gilvus</name>
    <dbReference type="NCBI Taxonomy" id="2305909"/>
    <lineage>
        <taxon>Bacteria</taxon>
        <taxon>Pseudomonadati</taxon>
        <taxon>Bacteroidota</taxon>
        <taxon>Sphingobacteriia</taxon>
        <taxon>Sphingobacteriales</taxon>
        <taxon>Sphingobacteriaceae</taxon>
        <taxon>Mucilaginibacter</taxon>
    </lineage>
</organism>
<dbReference type="InterPro" id="IPR018060">
    <property type="entry name" value="HTH_AraC"/>
</dbReference>
<keyword evidence="3" id="KW-0804">Transcription</keyword>
<feature type="domain" description="HTH araC/xylS-type" evidence="4">
    <location>
        <begin position="186"/>
        <end position="288"/>
    </location>
</feature>
<dbReference type="SUPFAM" id="SSF46689">
    <property type="entry name" value="Homeodomain-like"/>
    <property type="match status" value="1"/>
</dbReference>